<evidence type="ECO:0000313" key="2">
    <source>
        <dbReference type="EMBL" id="CAA9346447.1"/>
    </source>
</evidence>
<name>A0A6J4M017_9ACTN</name>
<dbReference type="AlphaFoldDB" id="A0A6J4M017"/>
<organism evidence="2">
    <name type="scientific">uncultured Frankineae bacterium</name>
    <dbReference type="NCBI Taxonomy" id="437475"/>
    <lineage>
        <taxon>Bacteria</taxon>
        <taxon>Bacillati</taxon>
        <taxon>Actinomycetota</taxon>
        <taxon>Actinomycetes</taxon>
        <taxon>Frankiales</taxon>
        <taxon>environmental samples</taxon>
    </lineage>
</organism>
<feature type="region of interest" description="Disordered" evidence="1">
    <location>
        <begin position="1"/>
        <end position="52"/>
    </location>
</feature>
<proteinExistence type="predicted"/>
<feature type="compositionally biased region" description="Low complexity" evidence="1">
    <location>
        <begin position="125"/>
        <end position="140"/>
    </location>
</feature>
<dbReference type="EMBL" id="CADCUE010000189">
    <property type="protein sequence ID" value="CAA9346447.1"/>
    <property type="molecule type" value="Genomic_DNA"/>
</dbReference>
<reference evidence="2" key="1">
    <citation type="submission" date="2020-02" db="EMBL/GenBank/DDBJ databases">
        <authorList>
            <person name="Meier V. D."/>
        </authorList>
    </citation>
    <scope>NUCLEOTIDE SEQUENCE</scope>
    <source>
        <strain evidence="2">AVDCRST_MAG16</strain>
    </source>
</reference>
<gene>
    <name evidence="2" type="ORF">AVDCRST_MAG16-2076</name>
</gene>
<accession>A0A6J4M017</accession>
<protein>
    <submittedName>
        <fullName evidence="2">Uncharacterized protein</fullName>
    </submittedName>
</protein>
<evidence type="ECO:0000256" key="1">
    <source>
        <dbReference type="SAM" id="MobiDB-lite"/>
    </source>
</evidence>
<feature type="region of interest" description="Disordered" evidence="1">
    <location>
        <begin position="78"/>
        <end position="154"/>
    </location>
</feature>
<sequence length="154" mass="14953">MRAAPGGSSSGSPQAGGVGRPGGLPPARGDLVLGAPGGSSSGSPQACGCRPAGPAGNPLEVTWCSTALRVEQRITAGRRVSAGQAGSHPLEVTWCSPRPAGRAADHRRPAGVCRPGGLPPARGDLVLAAPSGSSSAAPQAGGVGRPGQLSTRSR</sequence>
<feature type="compositionally biased region" description="Low complexity" evidence="1">
    <location>
        <begin position="1"/>
        <end position="13"/>
    </location>
</feature>